<organism evidence="2 3">
    <name type="scientific">Donghicola eburneus</name>
    <dbReference type="NCBI Taxonomy" id="393278"/>
    <lineage>
        <taxon>Bacteria</taxon>
        <taxon>Pseudomonadati</taxon>
        <taxon>Pseudomonadota</taxon>
        <taxon>Alphaproteobacteria</taxon>
        <taxon>Rhodobacterales</taxon>
        <taxon>Roseobacteraceae</taxon>
        <taxon>Donghicola</taxon>
    </lineage>
</organism>
<keyword evidence="1" id="KW-0812">Transmembrane</keyword>
<evidence type="ECO:0000313" key="2">
    <source>
        <dbReference type="EMBL" id="SCM66205.1"/>
    </source>
</evidence>
<evidence type="ECO:0000256" key="1">
    <source>
        <dbReference type="SAM" id="Phobius"/>
    </source>
</evidence>
<proteinExistence type="predicted"/>
<dbReference type="AlphaFoldDB" id="A0A1M4MWY0"/>
<keyword evidence="1" id="KW-0472">Membrane</keyword>
<reference evidence="3" key="1">
    <citation type="submission" date="2016-09" db="EMBL/GenBank/DDBJ databases">
        <authorList>
            <person name="Wibberg D."/>
        </authorList>
    </citation>
    <scope>NUCLEOTIDE SEQUENCE [LARGE SCALE GENOMIC DNA]</scope>
</reference>
<dbReference type="RefSeq" id="WP_072703166.1">
    <property type="nucleotide sequence ID" value="NZ_FMJB01000015.1"/>
</dbReference>
<dbReference type="EMBL" id="FMJB01000015">
    <property type="protein sequence ID" value="SCM66205.1"/>
    <property type="molecule type" value="Genomic_DNA"/>
</dbReference>
<evidence type="ECO:0000313" key="3">
    <source>
        <dbReference type="Proteomes" id="UP000184085"/>
    </source>
</evidence>
<sequence length="113" mass="12300">MFEASTVPQLVIPSAYFGLAIFMVHGVPLLLLCMTLLGGGIALLHLLHGAFDAIEIDEPRGSHVVASYGYAPDGAEAEDFTFPSILPLRGMIARAKQRIKKFHKKYIKFIAAS</sequence>
<accession>A0A1M4MWY0</accession>
<dbReference type="Proteomes" id="UP000184085">
    <property type="component" value="Unassembled WGS sequence"/>
</dbReference>
<name>A0A1M4MWY0_9RHOB</name>
<feature type="transmembrane region" description="Helical" evidence="1">
    <location>
        <begin position="15"/>
        <end position="44"/>
    </location>
</feature>
<keyword evidence="3" id="KW-1185">Reference proteome</keyword>
<keyword evidence="1" id="KW-1133">Transmembrane helix</keyword>
<protein>
    <submittedName>
        <fullName evidence="2">Putative membrane protein</fullName>
    </submittedName>
</protein>
<gene>
    <name evidence="2" type="ORF">KARMA_0378</name>
</gene>